<comment type="similarity">
    <text evidence="1 6">Belongs to the sigma-70 factor family. ECF subfamily.</text>
</comment>
<comment type="caution">
    <text evidence="9">The sequence shown here is derived from an EMBL/GenBank/DDBJ whole genome shotgun (WGS) entry which is preliminary data.</text>
</comment>
<keyword evidence="4 6" id="KW-0238">DNA-binding</keyword>
<dbReference type="InterPro" id="IPR039425">
    <property type="entry name" value="RNA_pol_sigma-70-like"/>
</dbReference>
<evidence type="ECO:0000256" key="5">
    <source>
        <dbReference type="ARBA" id="ARBA00023163"/>
    </source>
</evidence>
<dbReference type="Gene3D" id="1.10.10.10">
    <property type="entry name" value="Winged helix-like DNA-binding domain superfamily/Winged helix DNA-binding domain"/>
    <property type="match status" value="1"/>
</dbReference>
<gene>
    <name evidence="9" type="ORF">MJG50_04580</name>
</gene>
<keyword evidence="5 6" id="KW-0804">Transcription</keyword>
<name>A0AAW5DW68_9BACI</name>
<keyword evidence="2 6" id="KW-0805">Transcription regulation</keyword>
<proteinExistence type="inferred from homology"/>
<evidence type="ECO:0000313" key="9">
    <source>
        <dbReference type="EMBL" id="MCH1624593.1"/>
    </source>
</evidence>
<dbReference type="AlphaFoldDB" id="A0AAW5DW68"/>
<keyword evidence="10" id="KW-1185">Reference proteome</keyword>
<dbReference type="InterPro" id="IPR036388">
    <property type="entry name" value="WH-like_DNA-bd_sf"/>
</dbReference>
<dbReference type="NCBIfam" id="TIGR02937">
    <property type="entry name" value="sigma70-ECF"/>
    <property type="match status" value="1"/>
</dbReference>
<evidence type="ECO:0000256" key="1">
    <source>
        <dbReference type="ARBA" id="ARBA00010641"/>
    </source>
</evidence>
<evidence type="ECO:0000259" key="7">
    <source>
        <dbReference type="Pfam" id="PF04542"/>
    </source>
</evidence>
<dbReference type="SUPFAM" id="SSF88946">
    <property type="entry name" value="Sigma2 domain of RNA polymerase sigma factors"/>
    <property type="match status" value="1"/>
</dbReference>
<dbReference type="Proteomes" id="UP001431131">
    <property type="component" value="Unassembled WGS sequence"/>
</dbReference>
<dbReference type="SUPFAM" id="SSF88659">
    <property type="entry name" value="Sigma3 and sigma4 domains of RNA polymerase sigma factors"/>
    <property type="match status" value="1"/>
</dbReference>
<dbReference type="PROSITE" id="PS01063">
    <property type="entry name" value="SIGMA70_ECF"/>
    <property type="match status" value="1"/>
</dbReference>
<dbReference type="GO" id="GO:0006352">
    <property type="term" value="P:DNA-templated transcription initiation"/>
    <property type="evidence" value="ECO:0007669"/>
    <property type="project" value="InterPro"/>
</dbReference>
<evidence type="ECO:0000256" key="6">
    <source>
        <dbReference type="RuleBase" id="RU000716"/>
    </source>
</evidence>
<dbReference type="CDD" id="cd06171">
    <property type="entry name" value="Sigma70_r4"/>
    <property type="match status" value="1"/>
</dbReference>
<dbReference type="Pfam" id="PF08281">
    <property type="entry name" value="Sigma70_r4_2"/>
    <property type="match status" value="1"/>
</dbReference>
<dbReference type="InterPro" id="IPR007627">
    <property type="entry name" value="RNA_pol_sigma70_r2"/>
</dbReference>
<dbReference type="InterPro" id="IPR000838">
    <property type="entry name" value="RNA_pol_sigma70_ECF_CS"/>
</dbReference>
<evidence type="ECO:0000256" key="2">
    <source>
        <dbReference type="ARBA" id="ARBA00023015"/>
    </source>
</evidence>
<feature type="domain" description="RNA polymerase sigma factor 70 region 4 type 2" evidence="8">
    <location>
        <begin position="108"/>
        <end position="157"/>
    </location>
</feature>
<feature type="domain" description="RNA polymerase sigma-70 region 2" evidence="7">
    <location>
        <begin position="13"/>
        <end position="78"/>
    </location>
</feature>
<dbReference type="GO" id="GO:0003677">
    <property type="term" value="F:DNA binding"/>
    <property type="evidence" value="ECO:0007669"/>
    <property type="project" value="UniProtKB-KW"/>
</dbReference>
<dbReference type="GO" id="GO:0006950">
    <property type="term" value="P:response to stress"/>
    <property type="evidence" value="ECO:0007669"/>
    <property type="project" value="UniProtKB-ARBA"/>
</dbReference>
<dbReference type="InterPro" id="IPR014284">
    <property type="entry name" value="RNA_pol_sigma-70_dom"/>
</dbReference>
<reference evidence="9" key="1">
    <citation type="submission" date="2022-02" db="EMBL/GenBank/DDBJ databases">
        <title>Fredinandcohnia quinoae sp. nov. isolated from Chenopodium quinoa seeds.</title>
        <authorList>
            <person name="Saati-Santamaria Z."/>
            <person name="Flores-Felix J.D."/>
            <person name="Igual J.M."/>
            <person name="Velazquez E."/>
            <person name="Garcia-Fraile P."/>
            <person name="Martinez-Molina E."/>
        </authorList>
    </citation>
    <scope>NUCLEOTIDE SEQUENCE</scope>
    <source>
        <strain evidence="9">SECRCQ15</strain>
    </source>
</reference>
<organism evidence="9 10">
    <name type="scientific">Fredinandcohnia quinoae</name>
    <dbReference type="NCBI Taxonomy" id="2918902"/>
    <lineage>
        <taxon>Bacteria</taxon>
        <taxon>Bacillati</taxon>
        <taxon>Bacillota</taxon>
        <taxon>Bacilli</taxon>
        <taxon>Bacillales</taxon>
        <taxon>Bacillaceae</taxon>
        <taxon>Fredinandcohnia</taxon>
    </lineage>
</organism>
<dbReference type="InterPro" id="IPR013324">
    <property type="entry name" value="RNA_pol_sigma_r3/r4-like"/>
</dbReference>
<dbReference type="Gene3D" id="1.10.1740.10">
    <property type="match status" value="1"/>
</dbReference>
<dbReference type="InterPro" id="IPR013325">
    <property type="entry name" value="RNA_pol_sigma_r2"/>
</dbReference>
<protein>
    <recommendedName>
        <fullName evidence="6">RNA polymerase sigma factor</fullName>
    </recommendedName>
</protein>
<evidence type="ECO:0000313" key="10">
    <source>
        <dbReference type="Proteomes" id="UP001431131"/>
    </source>
</evidence>
<keyword evidence="3 6" id="KW-0731">Sigma factor</keyword>
<dbReference type="PANTHER" id="PTHR43133:SF60">
    <property type="entry name" value="RNA POLYMERASE SIGMA FACTOR SIGV"/>
    <property type="match status" value="1"/>
</dbReference>
<dbReference type="InterPro" id="IPR013249">
    <property type="entry name" value="RNA_pol_sigma70_r4_t2"/>
</dbReference>
<dbReference type="Pfam" id="PF04542">
    <property type="entry name" value="Sigma70_r2"/>
    <property type="match status" value="1"/>
</dbReference>
<sequence>MSDFKKQVLTDWYEQYSDSLFKYICMMTRDYQEAQDLTQETFIKAYNKYEFFEGRANVKTWLFSIAHNVTVDFLRKRKPLRMIEVLFQAMKDHSPLPEDIIEMNDSIRELYKALGNMKASYREVIILRKIKEFSIQETSQILNWPESKVKITLHRALPVLEQQLKKEGFVYDKTQ</sequence>
<evidence type="ECO:0000256" key="3">
    <source>
        <dbReference type="ARBA" id="ARBA00023082"/>
    </source>
</evidence>
<dbReference type="GO" id="GO:0016987">
    <property type="term" value="F:sigma factor activity"/>
    <property type="evidence" value="ECO:0007669"/>
    <property type="project" value="UniProtKB-KW"/>
</dbReference>
<dbReference type="EMBL" id="JAKTTI010000004">
    <property type="protein sequence ID" value="MCH1624593.1"/>
    <property type="molecule type" value="Genomic_DNA"/>
</dbReference>
<evidence type="ECO:0000256" key="4">
    <source>
        <dbReference type="ARBA" id="ARBA00023125"/>
    </source>
</evidence>
<dbReference type="RefSeq" id="WP_240253142.1">
    <property type="nucleotide sequence ID" value="NZ_JAKTTI010000004.1"/>
</dbReference>
<evidence type="ECO:0000259" key="8">
    <source>
        <dbReference type="Pfam" id="PF08281"/>
    </source>
</evidence>
<accession>A0AAW5DW68</accession>
<dbReference type="PANTHER" id="PTHR43133">
    <property type="entry name" value="RNA POLYMERASE ECF-TYPE SIGMA FACTO"/>
    <property type="match status" value="1"/>
</dbReference>